<organism evidence="10 11">
    <name type="scientific">Teichococcus aestuarii</name>
    <dbReference type="NCBI Taxonomy" id="568898"/>
    <lineage>
        <taxon>Bacteria</taxon>
        <taxon>Pseudomonadati</taxon>
        <taxon>Pseudomonadota</taxon>
        <taxon>Alphaproteobacteria</taxon>
        <taxon>Acetobacterales</taxon>
        <taxon>Roseomonadaceae</taxon>
        <taxon>Roseomonas</taxon>
    </lineage>
</organism>
<evidence type="ECO:0000256" key="8">
    <source>
        <dbReference type="RuleBase" id="RU363032"/>
    </source>
</evidence>
<evidence type="ECO:0000256" key="3">
    <source>
        <dbReference type="ARBA" id="ARBA00022448"/>
    </source>
</evidence>
<dbReference type="PANTHER" id="PTHR42929:SF5">
    <property type="entry name" value="ABC TRANSPORTER PERMEASE PROTEIN"/>
    <property type="match status" value="1"/>
</dbReference>
<evidence type="ECO:0000256" key="1">
    <source>
        <dbReference type="ARBA" id="ARBA00004651"/>
    </source>
</evidence>
<feature type="transmembrane region" description="Helical" evidence="8">
    <location>
        <begin position="149"/>
        <end position="168"/>
    </location>
</feature>
<feature type="transmembrane region" description="Helical" evidence="8">
    <location>
        <begin position="202"/>
        <end position="223"/>
    </location>
</feature>
<evidence type="ECO:0000256" key="6">
    <source>
        <dbReference type="ARBA" id="ARBA00022989"/>
    </source>
</evidence>
<comment type="caution">
    <text evidence="10">The sequence shown here is derived from an EMBL/GenBank/DDBJ whole genome shotgun (WGS) entry which is preliminary data.</text>
</comment>
<evidence type="ECO:0000256" key="7">
    <source>
        <dbReference type="ARBA" id="ARBA00023136"/>
    </source>
</evidence>
<keyword evidence="6 8" id="KW-1133">Transmembrane helix</keyword>
<feature type="transmembrane region" description="Helical" evidence="8">
    <location>
        <begin position="66"/>
        <end position="88"/>
    </location>
</feature>
<evidence type="ECO:0000256" key="4">
    <source>
        <dbReference type="ARBA" id="ARBA00022475"/>
    </source>
</evidence>
<dbReference type="PANTHER" id="PTHR42929">
    <property type="entry name" value="INNER MEMBRANE ABC TRANSPORTER PERMEASE PROTEIN YDCU-RELATED-RELATED"/>
    <property type="match status" value="1"/>
</dbReference>
<dbReference type="GO" id="GO:0055085">
    <property type="term" value="P:transmembrane transport"/>
    <property type="evidence" value="ECO:0007669"/>
    <property type="project" value="InterPro"/>
</dbReference>
<dbReference type="Pfam" id="PF00528">
    <property type="entry name" value="BPD_transp_1"/>
    <property type="match status" value="1"/>
</dbReference>
<feature type="transmembrane region" description="Helical" evidence="8">
    <location>
        <begin position="243"/>
        <end position="269"/>
    </location>
</feature>
<evidence type="ECO:0000313" key="10">
    <source>
        <dbReference type="EMBL" id="PWC28347.1"/>
    </source>
</evidence>
<keyword evidence="4" id="KW-1003">Cell membrane</keyword>
<evidence type="ECO:0000313" key="11">
    <source>
        <dbReference type="Proteomes" id="UP000245048"/>
    </source>
</evidence>
<dbReference type="Proteomes" id="UP000245048">
    <property type="component" value="Unassembled WGS sequence"/>
</dbReference>
<dbReference type="Gene3D" id="1.10.3720.10">
    <property type="entry name" value="MetI-like"/>
    <property type="match status" value="1"/>
</dbReference>
<dbReference type="EMBL" id="PDOA01000008">
    <property type="protein sequence ID" value="PWC28347.1"/>
    <property type="molecule type" value="Genomic_DNA"/>
</dbReference>
<dbReference type="OrthoDB" id="7915284at2"/>
<dbReference type="PROSITE" id="PS50928">
    <property type="entry name" value="ABC_TM1"/>
    <property type="match status" value="1"/>
</dbReference>
<feature type="domain" description="ABC transmembrane type-1" evidence="9">
    <location>
        <begin position="60"/>
        <end position="266"/>
    </location>
</feature>
<dbReference type="AlphaFoldDB" id="A0A2U1V353"/>
<gene>
    <name evidence="10" type="ORF">CR165_13780</name>
</gene>
<dbReference type="InterPro" id="IPR000515">
    <property type="entry name" value="MetI-like"/>
</dbReference>
<keyword evidence="7 8" id="KW-0472">Membrane</keyword>
<sequence>MTEQGAWRLALPLALAQAAFFLAPLLLLAATSFATDENLGSLSLAAWADVLGDAFHLQAVLNTLRLGAVTVLATLLLAVPLALLHLVAGPGLRRLILLAAILPLLTSVVVRTFAWIVILGREGVINSALLSTGAIAAPIPLLQTEHGLVLALTQIEMPLMLLPLIAALRRIDPALLDASSALGASLARTLRKVVLPMALPGLLAGCTLVFASASTAFISQSVIGGGRLAYLPMLVWQQAMVVFNWPLAAALALTLMGSVLTVAAALSMLGRRAAHA</sequence>
<evidence type="ECO:0000256" key="2">
    <source>
        <dbReference type="ARBA" id="ARBA00007069"/>
    </source>
</evidence>
<evidence type="ECO:0000256" key="5">
    <source>
        <dbReference type="ARBA" id="ARBA00022692"/>
    </source>
</evidence>
<accession>A0A2U1V353</accession>
<keyword evidence="3 8" id="KW-0813">Transport</keyword>
<evidence type="ECO:0000259" key="9">
    <source>
        <dbReference type="PROSITE" id="PS50928"/>
    </source>
</evidence>
<keyword evidence="11" id="KW-1185">Reference proteome</keyword>
<dbReference type="CDD" id="cd06261">
    <property type="entry name" value="TM_PBP2"/>
    <property type="match status" value="1"/>
</dbReference>
<dbReference type="GO" id="GO:0005886">
    <property type="term" value="C:plasma membrane"/>
    <property type="evidence" value="ECO:0007669"/>
    <property type="project" value="UniProtKB-SubCell"/>
</dbReference>
<keyword evidence="5 8" id="KW-0812">Transmembrane</keyword>
<name>A0A2U1V353_9PROT</name>
<comment type="subcellular location">
    <subcellularLocation>
        <location evidence="1 8">Cell membrane</location>
        <topology evidence="1 8">Multi-pass membrane protein</topology>
    </subcellularLocation>
</comment>
<proteinExistence type="inferred from homology"/>
<comment type="similarity">
    <text evidence="2">Belongs to the binding-protein-dependent transport system permease family. CysTW subfamily.</text>
</comment>
<dbReference type="InterPro" id="IPR035906">
    <property type="entry name" value="MetI-like_sf"/>
</dbReference>
<dbReference type="SUPFAM" id="SSF161098">
    <property type="entry name" value="MetI-like"/>
    <property type="match status" value="1"/>
</dbReference>
<dbReference type="RefSeq" id="WP_109517575.1">
    <property type="nucleotide sequence ID" value="NZ_PDOA01000008.1"/>
</dbReference>
<protein>
    <submittedName>
        <fullName evidence="10">ABC transporter permease</fullName>
    </submittedName>
</protein>
<reference evidence="11" key="1">
    <citation type="submission" date="2017-10" db="EMBL/GenBank/DDBJ databases">
        <authorList>
            <person name="Toshchakov S.V."/>
            <person name="Goeva M.A."/>
        </authorList>
    </citation>
    <scope>NUCLEOTIDE SEQUENCE [LARGE SCALE GENOMIC DNA]</scope>
    <source>
        <strain evidence="11">JR1/69-1-13</strain>
    </source>
</reference>
<feature type="transmembrane region" description="Helical" evidence="8">
    <location>
        <begin position="95"/>
        <end position="118"/>
    </location>
</feature>